<reference evidence="4" key="1">
    <citation type="journal article" date="2020" name="Ecol. Evol.">
        <title>Genome structure and content of the rice root-knot nematode (Meloidogyne graminicola).</title>
        <authorList>
            <person name="Phan N.T."/>
            <person name="Danchin E.G.J."/>
            <person name="Klopp C."/>
            <person name="Perfus-Barbeoch L."/>
            <person name="Kozlowski D.K."/>
            <person name="Koutsovoulos G.D."/>
            <person name="Lopez-Roques C."/>
            <person name="Bouchez O."/>
            <person name="Zahm M."/>
            <person name="Besnard G."/>
            <person name="Bellafiore S."/>
        </authorList>
    </citation>
    <scope>NUCLEOTIDE SEQUENCE</scope>
    <source>
        <strain evidence="4">VN-18</strain>
    </source>
</reference>
<dbReference type="Pfam" id="PF00337">
    <property type="entry name" value="Gal-bind_lectin"/>
    <property type="match status" value="2"/>
</dbReference>
<dbReference type="Proteomes" id="UP000605970">
    <property type="component" value="Unassembled WGS sequence"/>
</dbReference>
<dbReference type="PANTHER" id="PTHR11346">
    <property type="entry name" value="GALECTIN"/>
    <property type="match status" value="1"/>
</dbReference>
<protein>
    <submittedName>
        <fullName evidence="4">Galectin domain-containing protein</fullName>
    </submittedName>
</protein>
<dbReference type="PANTHER" id="PTHR11346:SF176">
    <property type="entry name" value="32 KDA BETA-GALACTOSIDE-BINDING LECTIN LEC-3"/>
    <property type="match status" value="1"/>
</dbReference>
<sequence length="636" mass="74324">MDERFIFILLFFILMFIFAEENQQEFIFLTKGTKTHHRINYLNTDQCMRRPGQEEIGSYGLVFKRKRGYLCDTILICYPSQLLANNTLDGIITPIPYRLNIICMIHHSLILNLARRKTYLLESKNVTFPDEDLVNEYLSKVGKGAFLYKYTGLWALGLDLLPTPAQHFLHLFVYIGCGCPTDVWVRKLFKTPTISSSLVPKRPADVLTVKDRDCKKRYTNHSKFSLGNITDDNNKLLNFTLWTDKNVEHETTVKLIAKGGTMFVVYIYPDRIILRSSAKEVREKSMSNIEAIVDITIVLNKYYSWIKVNRKAINDSFVKKIWPKNWWVGRKLLDVEMIINGDVILVSPINVRVMSEEEVTKMEGITRNAPYSAAVDRPKSRSFGLEVHCMVNKNATKFSIKLLHGVFEENDYIGHTVIALTVDLTKNNLAIYSTKDDKSNSTGKYFPHRSLQQNKTKIFEKGKPFELYINITDKSYTSIDVNIFVNKTRTIELPIWMIQYIHIDGDIQLFSIYRKEKDLLKPPRLKFVKQVDELKNIERILNLNFIFETGKYEFTEKNTTVKYKEGNDSRLLLRTYFNQSWEYTENQTNPIRSGVPINFFIYANEHYYKIVFVNGGDFLFYQHRYPAWTVNYIVVN</sequence>
<keyword evidence="2" id="KW-0732">Signal</keyword>
<dbReference type="AlphaFoldDB" id="A0A8S9ZJD5"/>
<organism evidence="4 5">
    <name type="scientific">Meloidogyne graminicola</name>
    <dbReference type="NCBI Taxonomy" id="189291"/>
    <lineage>
        <taxon>Eukaryota</taxon>
        <taxon>Metazoa</taxon>
        <taxon>Ecdysozoa</taxon>
        <taxon>Nematoda</taxon>
        <taxon>Chromadorea</taxon>
        <taxon>Rhabditida</taxon>
        <taxon>Tylenchina</taxon>
        <taxon>Tylenchomorpha</taxon>
        <taxon>Tylenchoidea</taxon>
        <taxon>Meloidogynidae</taxon>
        <taxon>Meloidogyninae</taxon>
        <taxon>Meloidogyne</taxon>
    </lineage>
</organism>
<feature type="domain" description="Galectin" evidence="3">
    <location>
        <begin position="371"/>
        <end position="515"/>
    </location>
</feature>
<evidence type="ECO:0000313" key="4">
    <source>
        <dbReference type="EMBL" id="KAF7633419.1"/>
    </source>
</evidence>
<keyword evidence="1" id="KW-0430">Lectin</keyword>
<comment type="caution">
    <text evidence="4">The sequence shown here is derived from an EMBL/GenBank/DDBJ whole genome shotgun (WGS) entry which is preliminary data.</text>
</comment>
<dbReference type="InterPro" id="IPR001079">
    <property type="entry name" value="Galectin_CRD"/>
</dbReference>
<evidence type="ECO:0000256" key="1">
    <source>
        <dbReference type="ARBA" id="ARBA00022734"/>
    </source>
</evidence>
<accession>A0A8S9ZJD5</accession>
<dbReference type="Gene3D" id="2.60.120.200">
    <property type="match status" value="2"/>
</dbReference>
<dbReference type="SUPFAM" id="SSF49899">
    <property type="entry name" value="Concanavalin A-like lectins/glucanases"/>
    <property type="match status" value="2"/>
</dbReference>
<name>A0A8S9ZJD5_9BILA</name>
<gene>
    <name evidence="4" type="ORF">Mgra_00007212</name>
</gene>
<keyword evidence="5" id="KW-1185">Reference proteome</keyword>
<dbReference type="OrthoDB" id="5907107at2759"/>
<evidence type="ECO:0000256" key="2">
    <source>
        <dbReference type="SAM" id="SignalP"/>
    </source>
</evidence>
<feature type="chain" id="PRO_5035852544" evidence="2">
    <location>
        <begin position="20"/>
        <end position="636"/>
    </location>
</feature>
<dbReference type="InterPro" id="IPR013320">
    <property type="entry name" value="ConA-like_dom_sf"/>
</dbReference>
<proteinExistence type="predicted"/>
<dbReference type="GO" id="GO:0016936">
    <property type="term" value="F:galactoside binding"/>
    <property type="evidence" value="ECO:0007669"/>
    <property type="project" value="TreeGrafter"/>
</dbReference>
<dbReference type="EMBL" id="JABEBT010000077">
    <property type="protein sequence ID" value="KAF7633419.1"/>
    <property type="molecule type" value="Genomic_DNA"/>
</dbReference>
<dbReference type="GO" id="GO:0030246">
    <property type="term" value="F:carbohydrate binding"/>
    <property type="evidence" value="ECO:0007669"/>
    <property type="project" value="UniProtKB-KW"/>
</dbReference>
<evidence type="ECO:0000313" key="5">
    <source>
        <dbReference type="Proteomes" id="UP000605970"/>
    </source>
</evidence>
<dbReference type="PROSITE" id="PS51304">
    <property type="entry name" value="GALECTIN"/>
    <property type="match status" value="1"/>
</dbReference>
<dbReference type="InterPro" id="IPR044156">
    <property type="entry name" value="Galectin-like"/>
</dbReference>
<evidence type="ECO:0000259" key="3">
    <source>
        <dbReference type="PROSITE" id="PS51304"/>
    </source>
</evidence>
<feature type="signal peptide" evidence="2">
    <location>
        <begin position="1"/>
        <end position="19"/>
    </location>
</feature>